<dbReference type="PATRIC" id="fig|710421.3.peg.504"/>
<comment type="function">
    <text evidence="1 6">Exhibits S-adenosyl-L-methionine-dependent methyltransferase activity.</text>
</comment>
<dbReference type="KEGG" id="mcb:Mycch_0513"/>
<evidence type="ECO:0000256" key="6">
    <source>
        <dbReference type="RuleBase" id="RU362030"/>
    </source>
</evidence>
<organism evidence="7 8">
    <name type="scientific">Mycolicibacterium chubuense (strain NBB4)</name>
    <name type="common">Mycobacterium chubuense</name>
    <dbReference type="NCBI Taxonomy" id="710421"/>
    <lineage>
        <taxon>Bacteria</taxon>
        <taxon>Bacillati</taxon>
        <taxon>Actinomycetota</taxon>
        <taxon>Actinomycetes</taxon>
        <taxon>Mycobacteriales</taxon>
        <taxon>Mycobacteriaceae</taxon>
        <taxon>Mycolicibacterium</taxon>
    </lineage>
</organism>
<keyword evidence="8" id="KW-1185">Reference proteome</keyword>
<proteinExistence type="inferred from homology"/>
<evidence type="ECO:0000256" key="3">
    <source>
        <dbReference type="ARBA" id="ARBA00022603"/>
    </source>
</evidence>
<keyword evidence="4 7" id="KW-0808">Transferase</keyword>
<sequence length="280" mass="31324">MTRRDGDTWDITEGVGRTALGVATARAWETASERPLFTDPYAQLFLDATGDQGLELSPERRRSITDYAAARTKWFDDFFLSASAAGVSQVVILAAGLDTRAWRLPWLSDSVIYEVDQPKVLSFKTSVLDTSDAQLSAKYMPVPVDLRDDWPHALRAAGFDHNEPTAWSAEGLLPYLSAAAQDRLFEQIGLYSARGSRIAVEAFSPAFFEPENVARYRERSGAPHELWYMEERTDVAAWLCAHRWDVTSIDAVDLMSRYHRAPASDDDPPALSMFVEGRLL</sequence>
<evidence type="ECO:0000256" key="5">
    <source>
        <dbReference type="ARBA" id="ARBA00022691"/>
    </source>
</evidence>
<name>I4BDH6_MYCCN</name>
<dbReference type="RefSeq" id="WP_014813825.1">
    <property type="nucleotide sequence ID" value="NC_018027.1"/>
</dbReference>
<comment type="similarity">
    <text evidence="2 6">Belongs to the UPF0677 family.</text>
</comment>
<dbReference type="PANTHER" id="PTHR43619">
    <property type="entry name" value="S-ADENOSYL-L-METHIONINE-DEPENDENT METHYLTRANSFERASE YKTD-RELATED"/>
    <property type="match status" value="1"/>
</dbReference>
<accession>I4BDH6</accession>
<evidence type="ECO:0000256" key="4">
    <source>
        <dbReference type="ARBA" id="ARBA00022679"/>
    </source>
</evidence>
<dbReference type="PANTHER" id="PTHR43619:SF2">
    <property type="entry name" value="S-ADENOSYL-L-METHIONINE-DEPENDENT METHYLTRANSFERASES SUPERFAMILY PROTEIN"/>
    <property type="match status" value="1"/>
</dbReference>
<evidence type="ECO:0000256" key="2">
    <source>
        <dbReference type="ARBA" id="ARBA00008138"/>
    </source>
</evidence>
<gene>
    <name evidence="7" type="ordered locus">Mycch_0513</name>
</gene>
<dbReference type="EMBL" id="CP003053">
    <property type="protein sequence ID" value="AFM15333.1"/>
    <property type="molecule type" value="Genomic_DNA"/>
</dbReference>
<evidence type="ECO:0000256" key="1">
    <source>
        <dbReference type="ARBA" id="ARBA00003907"/>
    </source>
</evidence>
<dbReference type="GO" id="GO:0008168">
    <property type="term" value="F:methyltransferase activity"/>
    <property type="evidence" value="ECO:0007669"/>
    <property type="project" value="UniProtKB-UniRule"/>
</dbReference>
<dbReference type="InterPro" id="IPR007213">
    <property type="entry name" value="Ppm1/Ppm2/Tcmp"/>
</dbReference>
<dbReference type="AlphaFoldDB" id="I4BDH6"/>
<protein>
    <recommendedName>
        <fullName evidence="6">S-adenosyl-L-methionine-dependent methyltransferase</fullName>
        <ecNumber evidence="6">2.1.1.-</ecNumber>
    </recommendedName>
</protein>
<evidence type="ECO:0000313" key="8">
    <source>
        <dbReference type="Proteomes" id="UP000006057"/>
    </source>
</evidence>
<dbReference type="Proteomes" id="UP000006057">
    <property type="component" value="Chromosome"/>
</dbReference>
<dbReference type="EC" id="2.1.1.-" evidence="6"/>
<keyword evidence="3 6" id="KW-0489">Methyltransferase</keyword>
<dbReference type="HOGENOM" id="CLU_056160_2_1_11"/>
<reference evidence="7 8" key="1">
    <citation type="submission" date="2012-06" db="EMBL/GenBank/DDBJ databases">
        <title>Complete sequence of chromosome of Mycobacterium chubuense NBB4.</title>
        <authorList>
            <consortium name="US DOE Joint Genome Institute"/>
            <person name="Lucas S."/>
            <person name="Han J."/>
            <person name="Lapidus A."/>
            <person name="Cheng J.-F."/>
            <person name="Goodwin L."/>
            <person name="Pitluck S."/>
            <person name="Peters L."/>
            <person name="Mikhailova N."/>
            <person name="Teshima H."/>
            <person name="Detter J.C."/>
            <person name="Han C."/>
            <person name="Tapia R."/>
            <person name="Land M."/>
            <person name="Hauser L."/>
            <person name="Kyrpides N."/>
            <person name="Ivanova N."/>
            <person name="Pagani I."/>
            <person name="Mattes T."/>
            <person name="Holmes A."/>
            <person name="Rutledge P."/>
            <person name="Paulsen I."/>
            <person name="Coleman N."/>
            <person name="Woyke T."/>
        </authorList>
    </citation>
    <scope>NUCLEOTIDE SEQUENCE [LARGE SCALE GENOMIC DNA]</scope>
    <source>
        <strain evidence="7 8">NBB4</strain>
    </source>
</reference>
<dbReference type="GO" id="GO:0032259">
    <property type="term" value="P:methylation"/>
    <property type="evidence" value="ECO:0007669"/>
    <property type="project" value="UniProtKB-KW"/>
</dbReference>
<dbReference type="SUPFAM" id="SSF53335">
    <property type="entry name" value="S-adenosyl-L-methionine-dependent methyltransferases"/>
    <property type="match status" value="1"/>
</dbReference>
<dbReference type="InterPro" id="IPR011610">
    <property type="entry name" value="SAM_mthyl_Trfase_ML2640-like"/>
</dbReference>
<evidence type="ECO:0000313" key="7">
    <source>
        <dbReference type="EMBL" id="AFM15333.1"/>
    </source>
</evidence>
<dbReference type="OrthoDB" id="9806164at2"/>
<dbReference type="STRING" id="710421.Mycch_0513"/>
<keyword evidence="5 6" id="KW-0949">S-adenosyl-L-methionine</keyword>
<dbReference type="eggNOG" id="COG3315">
    <property type="taxonomic scope" value="Bacteria"/>
</dbReference>
<dbReference type="Pfam" id="PF04072">
    <property type="entry name" value="LCM"/>
    <property type="match status" value="1"/>
</dbReference>
<dbReference type="InterPro" id="IPR029063">
    <property type="entry name" value="SAM-dependent_MTases_sf"/>
</dbReference>
<dbReference type="Gene3D" id="3.40.50.150">
    <property type="entry name" value="Vaccinia Virus protein VP39"/>
    <property type="match status" value="1"/>
</dbReference>
<dbReference type="NCBIfam" id="TIGR00027">
    <property type="entry name" value="mthyl_TIGR00027"/>
    <property type="match status" value="1"/>
</dbReference>